<evidence type="ECO:0000256" key="4">
    <source>
        <dbReference type="ARBA" id="ARBA00022729"/>
    </source>
</evidence>
<dbReference type="PROSITE" id="PS00041">
    <property type="entry name" value="HTH_ARAC_FAMILY_1"/>
    <property type="match status" value="1"/>
</dbReference>
<comment type="similarity">
    <text evidence="2">Belongs to the bacterial solute-binding protein 8 family.</text>
</comment>
<dbReference type="Pfam" id="PF01497">
    <property type="entry name" value="Peripla_BP_2"/>
    <property type="match status" value="1"/>
</dbReference>
<evidence type="ECO:0000259" key="9">
    <source>
        <dbReference type="PROSITE" id="PS01124"/>
    </source>
</evidence>
<organism evidence="11 12">
    <name type="scientific">Paenibacillus eucommiae</name>
    <dbReference type="NCBI Taxonomy" id="1355755"/>
    <lineage>
        <taxon>Bacteria</taxon>
        <taxon>Bacillati</taxon>
        <taxon>Bacillota</taxon>
        <taxon>Bacilli</taxon>
        <taxon>Bacillales</taxon>
        <taxon>Paenibacillaceae</taxon>
        <taxon>Paenibacillus</taxon>
    </lineage>
</organism>
<comment type="caution">
    <text evidence="11">The sequence shown here is derived from an EMBL/GenBank/DDBJ whole genome shotgun (WGS) entry which is preliminary data.</text>
</comment>
<gene>
    <name evidence="11" type="ORF">J2Z66_003253</name>
</gene>
<dbReference type="InterPro" id="IPR018062">
    <property type="entry name" value="HTH_AraC-typ_CS"/>
</dbReference>
<dbReference type="SMART" id="SM00342">
    <property type="entry name" value="HTH_ARAC"/>
    <property type="match status" value="1"/>
</dbReference>
<dbReference type="SUPFAM" id="SSF51215">
    <property type="entry name" value="Regulatory protein AraC"/>
    <property type="match status" value="1"/>
</dbReference>
<dbReference type="InterPro" id="IPR051313">
    <property type="entry name" value="Bact_iron-sidero_bind"/>
</dbReference>
<evidence type="ECO:0000256" key="5">
    <source>
        <dbReference type="ARBA" id="ARBA00023015"/>
    </source>
</evidence>
<dbReference type="PROSITE" id="PS50983">
    <property type="entry name" value="FE_B12_PBP"/>
    <property type="match status" value="1"/>
</dbReference>
<dbReference type="PANTHER" id="PTHR30532">
    <property type="entry name" value="IRON III DICITRATE-BINDING PERIPLASMIC PROTEIN"/>
    <property type="match status" value="1"/>
</dbReference>
<evidence type="ECO:0000256" key="2">
    <source>
        <dbReference type="ARBA" id="ARBA00008814"/>
    </source>
</evidence>
<dbReference type="Proteomes" id="UP001519287">
    <property type="component" value="Unassembled WGS sequence"/>
</dbReference>
<keyword evidence="3" id="KW-0813">Transport</keyword>
<evidence type="ECO:0000256" key="6">
    <source>
        <dbReference type="ARBA" id="ARBA00023125"/>
    </source>
</evidence>
<reference evidence="11 12" key="1">
    <citation type="submission" date="2021-03" db="EMBL/GenBank/DDBJ databases">
        <title>Genomic Encyclopedia of Type Strains, Phase IV (KMG-IV): sequencing the most valuable type-strain genomes for metagenomic binning, comparative biology and taxonomic classification.</title>
        <authorList>
            <person name="Goeker M."/>
        </authorList>
    </citation>
    <scope>NUCLEOTIDE SEQUENCE [LARGE SCALE GENOMIC DNA]</scope>
    <source>
        <strain evidence="11 12">DSM 26048</strain>
    </source>
</reference>
<evidence type="ECO:0000256" key="8">
    <source>
        <dbReference type="SAM" id="MobiDB-lite"/>
    </source>
</evidence>
<dbReference type="SUPFAM" id="SSF53807">
    <property type="entry name" value="Helical backbone' metal receptor"/>
    <property type="match status" value="1"/>
</dbReference>
<dbReference type="InterPro" id="IPR002491">
    <property type="entry name" value="ABC_transptr_periplasmic_BD"/>
</dbReference>
<keyword evidence="12" id="KW-1185">Reference proteome</keyword>
<feature type="compositionally biased region" description="Polar residues" evidence="8">
    <location>
        <begin position="331"/>
        <end position="365"/>
    </location>
</feature>
<dbReference type="EMBL" id="JAGGLB010000009">
    <property type="protein sequence ID" value="MBP1991646.1"/>
    <property type="molecule type" value="Genomic_DNA"/>
</dbReference>
<keyword evidence="4" id="KW-0732">Signal</keyword>
<dbReference type="Pfam" id="PF12833">
    <property type="entry name" value="HTH_18"/>
    <property type="match status" value="1"/>
</dbReference>
<feature type="region of interest" description="Disordered" evidence="8">
    <location>
        <begin position="331"/>
        <end position="367"/>
    </location>
</feature>
<sequence length="641" mass="72332">MDIRYLTLRGEEELREYRLPVSGFIYVVSGHATINLDLTAYRVKPQQLLHGGKGMHLAIVPNDELFAYYLILYKASLSSPHNRYMRRLYEATAPFETQYSCSLSSAPLLQGYLTDMIHHWQQAMPLDKLRVKALFYQFIYELMRMVTEQEVSGNHPDLVGQTVRYLQEHYRDSVTMDDLVAMLNCSPTHLSRLFKQRMGTSPIHYHIRIRMEHAKKLLLDSEASLKDIAASVGYSDVFYFSRMFKKHTDFSPLHFRNQFAGTELVPYSPLNKVASAMDSEKLSCYIDNNNYYQYKKGEKQAMKMYAKPSFLTMSILLSLALVLSACQPAATNTTMSSGNTAKSATVQPTQTPVEASASESTTKVTPATRMYKHIDGETEIPTNPKRIFTDLKVGQLMALGVKPVGSATWPLRAGFIDTTGIEDLGAFPLNLEKLTSLEPDLIILTEAWRDGGGYEAFSKIAPTIVIPNYGEDMSSELLMFGEMLGREKEAKQWLSEFEAKAAKSREKVNAVIREGETFSILNVRADNFYIYGNDNMGGGIIYSILGLKPQDKVKQDVIQGEVWEVSAEVIPEYIGDHLFIASNKSAEEALKNNQKIWANTRAVQNNNVYAIDFDQFLPSDPISTSHQLDIITDLLVKKHAK</sequence>
<dbReference type="SUPFAM" id="SSF46689">
    <property type="entry name" value="Homeodomain-like"/>
    <property type="match status" value="2"/>
</dbReference>
<dbReference type="Gene3D" id="1.10.10.60">
    <property type="entry name" value="Homeodomain-like"/>
    <property type="match status" value="2"/>
</dbReference>
<feature type="domain" description="HTH araC/xylS-type" evidence="9">
    <location>
        <begin position="160"/>
        <end position="258"/>
    </location>
</feature>
<accession>A0ABS4IXM7</accession>
<keyword evidence="7" id="KW-0804">Transcription</keyword>
<evidence type="ECO:0000256" key="7">
    <source>
        <dbReference type="ARBA" id="ARBA00023163"/>
    </source>
</evidence>
<evidence type="ECO:0000313" key="11">
    <source>
        <dbReference type="EMBL" id="MBP1991646.1"/>
    </source>
</evidence>
<feature type="domain" description="Fe/B12 periplasmic-binding" evidence="10">
    <location>
        <begin position="384"/>
        <end position="639"/>
    </location>
</feature>
<dbReference type="PANTHER" id="PTHR30532:SF26">
    <property type="entry name" value="IRON(3+)-HYDROXAMATE-BINDING PROTEIN FHUD"/>
    <property type="match status" value="1"/>
</dbReference>
<dbReference type="PROSITE" id="PS01124">
    <property type="entry name" value="HTH_ARAC_FAMILY_2"/>
    <property type="match status" value="1"/>
</dbReference>
<keyword evidence="6" id="KW-0238">DNA-binding</keyword>
<dbReference type="InterPro" id="IPR009057">
    <property type="entry name" value="Homeodomain-like_sf"/>
</dbReference>
<name>A0ABS4IXM7_9BACL</name>
<protein>
    <submittedName>
        <fullName evidence="11">Iron complex transport system substrate-binding protein</fullName>
    </submittedName>
</protein>
<dbReference type="InterPro" id="IPR018060">
    <property type="entry name" value="HTH_AraC"/>
</dbReference>
<proteinExistence type="inferred from homology"/>
<dbReference type="InterPro" id="IPR037923">
    <property type="entry name" value="HTH-like"/>
</dbReference>
<evidence type="ECO:0000256" key="1">
    <source>
        <dbReference type="ARBA" id="ARBA00004196"/>
    </source>
</evidence>
<dbReference type="Gene3D" id="3.40.50.1980">
    <property type="entry name" value="Nitrogenase molybdenum iron protein domain"/>
    <property type="match status" value="2"/>
</dbReference>
<evidence type="ECO:0000259" key="10">
    <source>
        <dbReference type="PROSITE" id="PS50983"/>
    </source>
</evidence>
<dbReference type="RefSeq" id="WP_209972370.1">
    <property type="nucleotide sequence ID" value="NZ_JAGGLB010000009.1"/>
</dbReference>
<keyword evidence="5" id="KW-0805">Transcription regulation</keyword>
<evidence type="ECO:0000256" key="3">
    <source>
        <dbReference type="ARBA" id="ARBA00022448"/>
    </source>
</evidence>
<comment type="subcellular location">
    <subcellularLocation>
        <location evidence="1">Cell envelope</location>
    </subcellularLocation>
</comment>
<evidence type="ECO:0000313" key="12">
    <source>
        <dbReference type="Proteomes" id="UP001519287"/>
    </source>
</evidence>